<feature type="transmembrane region" description="Helical" evidence="1">
    <location>
        <begin position="6"/>
        <end position="29"/>
    </location>
</feature>
<dbReference type="Pfam" id="PF06966">
    <property type="entry name" value="DUF1295"/>
    <property type="match status" value="1"/>
</dbReference>
<dbReference type="Gene3D" id="1.20.120.1630">
    <property type="match status" value="1"/>
</dbReference>
<dbReference type="EMBL" id="PGEZ01000001">
    <property type="protein sequence ID" value="PJJ56821.1"/>
    <property type="molecule type" value="Genomic_DNA"/>
</dbReference>
<proteinExistence type="predicted"/>
<reference evidence="2 3" key="1">
    <citation type="submission" date="2017-11" db="EMBL/GenBank/DDBJ databases">
        <title>Genomic Encyclopedia of Archaeal and Bacterial Type Strains, Phase II (KMG-II): From Individual Species to Whole Genera.</title>
        <authorList>
            <person name="Goeker M."/>
        </authorList>
    </citation>
    <scope>NUCLEOTIDE SEQUENCE [LARGE SCALE GENOMIC DNA]</scope>
    <source>
        <strain evidence="2 3">DSM 27763</strain>
    </source>
</reference>
<dbReference type="GO" id="GO:0016020">
    <property type="term" value="C:membrane"/>
    <property type="evidence" value="ECO:0007669"/>
    <property type="project" value="TreeGrafter"/>
</dbReference>
<feature type="transmembrane region" description="Helical" evidence="1">
    <location>
        <begin position="108"/>
        <end position="131"/>
    </location>
</feature>
<dbReference type="Proteomes" id="UP000230842">
    <property type="component" value="Unassembled WGS sequence"/>
</dbReference>
<keyword evidence="3" id="KW-1185">Reference proteome</keyword>
<dbReference type="PANTHER" id="PTHR32251">
    <property type="entry name" value="3-OXO-5-ALPHA-STEROID 4-DEHYDROGENASE"/>
    <property type="match status" value="1"/>
</dbReference>
<keyword evidence="1" id="KW-0472">Membrane</keyword>
<feature type="transmembrane region" description="Helical" evidence="1">
    <location>
        <begin position="41"/>
        <end position="62"/>
    </location>
</feature>
<dbReference type="PROSITE" id="PS50244">
    <property type="entry name" value="S5A_REDUCTASE"/>
    <property type="match status" value="1"/>
</dbReference>
<evidence type="ECO:0000313" key="3">
    <source>
        <dbReference type="Proteomes" id="UP000230842"/>
    </source>
</evidence>
<sequence length="270" mass="28857">MTFEWTALLVVSGASLAAVVVVMAATALVARRVGRVSVVDVAWGLAFVAVAIVCLPLALVYGTADRSLLLAVLVAAWGVRLAVHIGRRAGGKEDPRYEKLLAKAPGDPYLYALRTVFALQGALVWLISFPLQVTAVSGGSIDWVAGIGAALILVGIAFEAIGDAQLAAFKADPAHRGMIMDRGLWAWTRHPNYFGDACVWWGVFVVAAAQWPGVFTVVSPLIMTYLLVWGSGARMTERVMADRPGFAEYRERTSGFFPLPPRRSATAVGS</sequence>
<keyword evidence="1" id="KW-0812">Transmembrane</keyword>
<feature type="transmembrane region" description="Helical" evidence="1">
    <location>
        <begin position="143"/>
        <end position="169"/>
    </location>
</feature>
<evidence type="ECO:0000256" key="1">
    <source>
        <dbReference type="SAM" id="Phobius"/>
    </source>
</evidence>
<keyword evidence="1" id="KW-1133">Transmembrane helix</keyword>
<feature type="transmembrane region" description="Helical" evidence="1">
    <location>
        <begin position="68"/>
        <end position="87"/>
    </location>
</feature>
<dbReference type="AlphaFoldDB" id="A0A0B2BL19"/>
<dbReference type="InterPro" id="IPR010721">
    <property type="entry name" value="UstE-like"/>
</dbReference>
<evidence type="ECO:0000313" key="2">
    <source>
        <dbReference type="EMBL" id="PJJ56821.1"/>
    </source>
</evidence>
<organism evidence="2 3">
    <name type="scientific">Mumia flava</name>
    <dbReference type="NCBI Taxonomy" id="1348852"/>
    <lineage>
        <taxon>Bacteria</taxon>
        <taxon>Bacillati</taxon>
        <taxon>Actinomycetota</taxon>
        <taxon>Actinomycetes</taxon>
        <taxon>Propionibacteriales</taxon>
        <taxon>Nocardioidaceae</taxon>
        <taxon>Mumia</taxon>
    </lineage>
</organism>
<name>A0A0B2BL19_9ACTN</name>
<dbReference type="RefSeq" id="WP_039349398.1">
    <property type="nucleotide sequence ID" value="NZ_PGEZ01000001.1"/>
</dbReference>
<protein>
    <submittedName>
        <fullName evidence="2">Steroid 5-alpha reductase family enzyme</fullName>
    </submittedName>
</protein>
<gene>
    <name evidence="2" type="ORF">CLV56_1034</name>
</gene>
<feature type="transmembrane region" description="Helical" evidence="1">
    <location>
        <begin position="214"/>
        <end position="233"/>
    </location>
</feature>
<comment type="caution">
    <text evidence="2">The sequence shown here is derived from an EMBL/GenBank/DDBJ whole genome shotgun (WGS) entry which is preliminary data.</text>
</comment>
<dbReference type="PANTHER" id="PTHR32251:SF17">
    <property type="entry name" value="STEROID 5-ALPHA REDUCTASE C-TERMINAL DOMAIN-CONTAINING PROTEIN"/>
    <property type="match status" value="1"/>
</dbReference>
<accession>A0A0B2BL19</accession>